<keyword evidence="1" id="KW-0812">Transmembrane</keyword>
<proteinExistence type="predicted"/>
<evidence type="ECO:0000313" key="3">
    <source>
        <dbReference type="Proteomes" id="UP000002316"/>
    </source>
</evidence>
<dbReference type="KEGG" id="tbg:TbgDal_XI18180"/>
<keyword evidence="1" id="KW-1133">Transmembrane helix</keyword>
<organism evidence="2 3">
    <name type="scientific">Trypanosoma brucei gambiense (strain MHOM/CI/86/DAL972)</name>
    <dbReference type="NCBI Taxonomy" id="679716"/>
    <lineage>
        <taxon>Eukaryota</taxon>
        <taxon>Discoba</taxon>
        <taxon>Euglenozoa</taxon>
        <taxon>Kinetoplastea</taxon>
        <taxon>Metakinetoplastina</taxon>
        <taxon>Trypanosomatida</taxon>
        <taxon>Trypanosomatidae</taxon>
        <taxon>Trypanosoma</taxon>
    </lineage>
</organism>
<name>D0AAJ7_TRYB9</name>
<evidence type="ECO:0000256" key="1">
    <source>
        <dbReference type="SAM" id="Phobius"/>
    </source>
</evidence>
<accession>D0AAJ7</accession>
<evidence type="ECO:0000313" key="2">
    <source>
        <dbReference type="EMBL" id="CBH18698.1"/>
    </source>
</evidence>
<dbReference type="AlphaFoldDB" id="D0AAJ7"/>
<sequence length="122" mass="14384">MIIFWHFATHLLFYSAYRRKQYLHWRMFLALQIHLSTVICLLFFLCIYDSSLCMHYFLFHLIGGGGGTHHLVLIEEEMFMCISRPPPKKKKACVAYLQCFNFIYRIGSRPVMIGVATEAKWG</sequence>
<keyword evidence="1" id="KW-0472">Membrane</keyword>
<dbReference type="RefSeq" id="XP_011780962.1">
    <property type="nucleotide sequence ID" value="XM_011782660.1"/>
</dbReference>
<dbReference type="EMBL" id="FN554974">
    <property type="protein sequence ID" value="CBH18698.1"/>
    <property type="molecule type" value="Genomic_DNA"/>
</dbReference>
<dbReference type="GeneID" id="23867038"/>
<feature type="transmembrane region" description="Helical" evidence="1">
    <location>
        <begin position="28"/>
        <end position="48"/>
    </location>
</feature>
<reference evidence="3" key="1">
    <citation type="journal article" date="2010" name="PLoS Negl. Trop. Dis.">
        <title>The genome sequence of Trypanosoma brucei gambiense, causative agent of chronic human african trypanosomiasis.</title>
        <authorList>
            <person name="Jackson A.P."/>
            <person name="Sanders M."/>
            <person name="Berry A."/>
            <person name="McQuillan J."/>
            <person name="Aslett M.A."/>
            <person name="Quail M.A."/>
            <person name="Chukualim B."/>
            <person name="Capewell P."/>
            <person name="MacLeod A."/>
            <person name="Melville S.E."/>
            <person name="Gibson W."/>
            <person name="Barry J.D."/>
            <person name="Berriman M."/>
            <person name="Hertz-Fowler C."/>
        </authorList>
    </citation>
    <scope>NUCLEOTIDE SEQUENCE [LARGE SCALE GENOMIC DNA]</scope>
    <source>
        <strain evidence="3">MHOM/CI/86/DAL972</strain>
    </source>
</reference>
<dbReference type="Proteomes" id="UP000002316">
    <property type="component" value="Chromosome 11"/>
</dbReference>
<gene>
    <name evidence="2" type="ORF">TbgDal_XI18180</name>
</gene>
<protein>
    <submittedName>
        <fullName evidence="2">Uncharacterized protein</fullName>
    </submittedName>
</protein>